<dbReference type="InterPro" id="IPR006143">
    <property type="entry name" value="RND_pump_MFP"/>
</dbReference>
<evidence type="ECO:0000256" key="5">
    <source>
        <dbReference type="ARBA" id="ARBA00022519"/>
    </source>
</evidence>
<dbReference type="PANTHER" id="PTHR30469">
    <property type="entry name" value="MULTIDRUG RESISTANCE PROTEIN MDTA"/>
    <property type="match status" value="1"/>
</dbReference>
<protein>
    <submittedName>
        <fullName evidence="14">Efflux RND transporter periplasmic adaptor subunit</fullName>
    </submittedName>
</protein>
<feature type="domain" description="Multidrug resistance protein MdtA-like beta-barrel" evidence="12">
    <location>
        <begin position="220"/>
        <end position="307"/>
    </location>
</feature>
<evidence type="ECO:0000256" key="7">
    <source>
        <dbReference type="ARBA" id="ARBA00023136"/>
    </source>
</evidence>
<keyword evidence="15" id="KW-1185">Reference proteome</keyword>
<dbReference type="PANTHER" id="PTHR30469:SF33">
    <property type="entry name" value="SLR1207 PROTEIN"/>
    <property type="match status" value="1"/>
</dbReference>
<dbReference type="Proteomes" id="UP001589645">
    <property type="component" value="Unassembled WGS sequence"/>
</dbReference>
<evidence type="ECO:0000259" key="12">
    <source>
        <dbReference type="Pfam" id="PF25944"/>
    </source>
</evidence>
<sequence>MNKKLVVITVACLIVAAGASYYFFKPSEVKTSYASEPVHRGDIENTVLANGMLQASKLVSVGAQVSGQIDELAVRLGDDIEQGDLVAQIDSLTQQNSLKNAQASLGSLQAQYQAKQAQIKQATYEYQRQKNMLSAKASSRSDYETAEANLAIYKAELKQLDAEIDQAIINVDNAKLDLGYTTITAPISGTVVYTAVAEGQTVNSNQTTPTIIEMANLDVMTVKAQISEADVIHVQPGQKVYFTILGQPNKRYEGTLKAIEPGPTLMDGDDNDLEISDSDAVYYYGLFDVQNPDRVLRIGMTAQVSIILNQSKNALLVPAQILKSTPNGYQVPVLSQGQVKYRDVKVGINNKIQAEILSGLKEGEQVVLGETTPGGGGSGRRGPGMRF</sequence>
<dbReference type="InterPro" id="IPR058627">
    <property type="entry name" value="MdtA-like_C"/>
</dbReference>
<evidence type="ECO:0000256" key="8">
    <source>
        <dbReference type="SAM" id="Coils"/>
    </source>
</evidence>
<evidence type="ECO:0000259" key="13">
    <source>
        <dbReference type="Pfam" id="PF25967"/>
    </source>
</evidence>
<organism evidence="14 15">
    <name type="scientific">Vibrio olivae</name>
    <dbReference type="NCBI Taxonomy" id="1243002"/>
    <lineage>
        <taxon>Bacteria</taxon>
        <taxon>Pseudomonadati</taxon>
        <taxon>Pseudomonadota</taxon>
        <taxon>Gammaproteobacteria</taxon>
        <taxon>Vibrionales</taxon>
        <taxon>Vibrionaceae</taxon>
        <taxon>Vibrio</taxon>
    </lineage>
</organism>
<keyword evidence="3" id="KW-0813">Transport</keyword>
<dbReference type="Gene3D" id="6.10.140.1990">
    <property type="match status" value="1"/>
</dbReference>
<dbReference type="Gene3D" id="2.40.30.170">
    <property type="match status" value="1"/>
</dbReference>
<evidence type="ECO:0000256" key="6">
    <source>
        <dbReference type="ARBA" id="ARBA00023054"/>
    </source>
</evidence>
<evidence type="ECO:0000259" key="11">
    <source>
        <dbReference type="Pfam" id="PF25917"/>
    </source>
</evidence>
<keyword evidence="4" id="KW-1003">Cell membrane</keyword>
<feature type="domain" description="Multidrug resistance protein MdtA-like C-terminal permuted SH3" evidence="13">
    <location>
        <begin position="313"/>
        <end position="370"/>
    </location>
</feature>
<dbReference type="InterPro" id="IPR058624">
    <property type="entry name" value="MdtA-like_HH"/>
</dbReference>
<feature type="compositionally biased region" description="Gly residues" evidence="9">
    <location>
        <begin position="372"/>
        <end position="387"/>
    </location>
</feature>
<dbReference type="Gene3D" id="2.40.50.100">
    <property type="match status" value="1"/>
</dbReference>
<dbReference type="Pfam" id="PF25917">
    <property type="entry name" value="BSH_RND"/>
    <property type="match status" value="1"/>
</dbReference>
<dbReference type="SUPFAM" id="SSF111369">
    <property type="entry name" value="HlyD-like secretion proteins"/>
    <property type="match status" value="1"/>
</dbReference>
<keyword evidence="5" id="KW-0997">Cell inner membrane</keyword>
<dbReference type="Pfam" id="PF25876">
    <property type="entry name" value="HH_MFP_RND"/>
    <property type="match status" value="1"/>
</dbReference>
<keyword evidence="6 8" id="KW-0175">Coiled coil</keyword>
<name>A0ABV5HI80_9VIBR</name>
<evidence type="ECO:0000256" key="4">
    <source>
        <dbReference type="ARBA" id="ARBA00022475"/>
    </source>
</evidence>
<evidence type="ECO:0000313" key="14">
    <source>
        <dbReference type="EMBL" id="MFB9133923.1"/>
    </source>
</evidence>
<comment type="similarity">
    <text evidence="2">Belongs to the membrane fusion protein (MFP) (TC 8.A.1) family.</text>
</comment>
<comment type="caution">
    <text evidence="14">The sequence shown here is derived from an EMBL/GenBank/DDBJ whole genome shotgun (WGS) entry which is preliminary data.</text>
</comment>
<feature type="domain" description="Multidrug resistance protein MdtA-like alpha-helical hairpin" evidence="10">
    <location>
        <begin position="106"/>
        <end position="181"/>
    </location>
</feature>
<evidence type="ECO:0000256" key="1">
    <source>
        <dbReference type="ARBA" id="ARBA00004236"/>
    </source>
</evidence>
<dbReference type="Pfam" id="PF25967">
    <property type="entry name" value="RND-MFP_C"/>
    <property type="match status" value="1"/>
</dbReference>
<comment type="subcellular location">
    <subcellularLocation>
        <location evidence="1">Cell membrane</location>
    </subcellularLocation>
</comment>
<proteinExistence type="inferred from homology"/>
<evidence type="ECO:0000256" key="2">
    <source>
        <dbReference type="ARBA" id="ARBA00009477"/>
    </source>
</evidence>
<dbReference type="Gene3D" id="2.40.420.20">
    <property type="match status" value="1"/>
</dbReference>
<gene>
    <name evidence="14" type="ORF">ACFFUV_02940</name>
</gene>
<feature type="coiled-coil region" evidence="8">
    <location>
        <begin position="98"/>
        <end position="177"/>
    </location>
</feature>
<keyword evidence="7" id="KW-0472">Membrane</keyword>
<dbReference type="InterPro" id="IPR030190">
    <property type="entry name" value="MacA_alpha-hairpin_sf"/>
</dbReference>
<dbReference type="InterPro" id="IPR058625">
    <property type="entry name" value="MdtA-like_BSH"/>
</dbReference>
<reference evidence="14 15" key="1">
    <citation type="submission" date="2024-09" db="EMBL/GenBank/DDBJ databases">
        <authorList>
            <person name="Sun Q."/>
            <person name="Mori K."/>
        </authorList>
    </citation>
    <scope>NUCLEOTIDE SEQUENCE [LARGE SCALE GENOMIC DNA]</scope>
    <source>
        <strain evidence="14 15">CECT 8064</strain>
    </source>
</reference>
<dbReference type="EMBL" id="JBHMEP010000001">
    <property type="protein sequence ID" value="MFB9133923.1"/>
    <property type="molecule type" value="Genomic_DNA"/>
</dbReference>
<dbReference type="NCBIfam" id="TIGR01730">
    <property type="entry name" value="RND_mfp"/>
    <property type="match status" value="1"/>
</dbReference>
<evidence type="ECO:0000256" key="9">
    <source>
        <dbReference type="SAM" id="MobiDB-lite"/>
    </source>
</evidence>
<feature type="domain" description="Multidrug resistance protein MdtA-like barrel-sandwich hybrid" evidence="11">
    <location>
        <begin position="58"/>
        <end position="212"/>
    </location>
</feature>
<feature type="region of interest" description="Disordered" evidence="9">
    <location>
        <begin position="367"/>
        <end position="387"/>
    </location>
</feature>
<dbReference type="InterPro" id="IPR058626">
    <property type="entry name" value="MdtA-like_b-barrel"/>
</dbReference>
<evidence type="ECO:0000259" key="10">
    <source>
        <dbReference type="Pfam" id="PF25876"/>
    </source>
</evidence>
<accession>A0ABV5HI80</accession>
<dbReference type="RefSeq" id="WP_390189548.1">
    <property type="nucleotide sequence ID" value="NZ_JBHMEP010000001.1"/>
</dbReference>
<dbReference type="Pfam" id="PF25944">
    <property type="entry name" value="Beta-barrel_RND"/>
    <property type="match status" value="1"/>
</dbReference>
<evidence type="ECO:0000256" key="3">
    <source>
        <dbReference type="ARBA" id="ARBA00022448"/>
    </source>
</evidence>
<evidence type="ECO:0000313" key="15">
    <source>
        <dbReference type="Proteomes" id="UP001589645"/>
    </source>
</evidence>